<evidence type="ECO:0000256" key="6">
    <source>
        <dbReference type="RuleBase" id="RU363053"/>
    </source>
</evidence>
<dbReference type="PANTHER" id="PTHR11266">
    <property type="entry name" value="PEROXISOMAL MEMBRANE PROTEIN 2, PXMP2 MPV17"/>
    <property type="match status" value="1"/>
</dbReference>
<evidence type="ECO:0000256" key="2">
    <source>
        <dbReference type="ARBA" id="ARBA00006824"/>
    </source>
</evidence>
<dbReference type="EMBL" id="CAMXCT030000213">
    <property type="protein sequence ID" value="CAL4762909.1"/>
    <property type="molecule type" value="Genomic_DNA"/>
</dbReference>
<evidence type="ECO:0000313" key="7">
    <source>
        <dbReference type="EMBL" id="CAI3975597.1"/>
    </source>
</evidence>
<accession>A0A9P1BLM9</accession>
<dbReference type="GO" id="GO:0005739">
    <property type="term" value="C:mitochondrion"/>
    <property type="evidence" value="ECO:0007669"/>
    <property type="project" value="TreeGrafter"/>
</dbReference>
<reference evidence="8" key="2">
    <citation type="submission" date="2024-04" db="EMBL/GenBank/DDBJ databases">
        <authorList>
            <person name="Chen Y."/>
            <person name="Shah S."/>
            <person name="Dougan E. K."/>
            <person name="Thang M."/>
            <person name="Chan C."/>
        </authorList>
    </citation>
    <scope>NUCLEOTIDE SEQUENCE [LARGE SCALE GENOMIC DNA]</scope>
</reference>
<evidence type="ECO:0000256" key="5">
    <source>
        <dbReference type="ARBA" id="ARBA00023136"/>
    </source>
</evidence>
<gene>
    <name evidence="7" type="ORF">C1SCF055_LOCUS3896</name>
</gene>
<dbReference type="Pfam" id="PF04117">
    <property type="entry name" value="Mpv17_PMP22"/>
    <property type="match status" value="1"/>
</dbReference>
<comment type="caution">
    <text evidence="7">The sequence shown here is derived from an EMBL/GenBank/DDBJ whole genome shotgun (WGS) entry which is preliminary data.</text>
</comment>
<dbReference type="EMBL" id="CAMXCT020000213">
    <property type="protein sequence ID" value="CAL1128972.1"/>
    <property type="molecule type" value="Genomic_DNA"/>
</dbReference>
<evidence type="ECO:0000256" key="1">
    <source>
        <dbReference type="ARBA" id="ARBA00004141"/>
    </source>
</evidence>
<dbReference type="AlphaFoldDB" id="A0A9P1BLM9"/>
<evidence type="ECO:0000256" key="3">
    <source>
        <dbReference type="ARBA" id="ARBA00022692"/>
    </source>
</evidence>
<evidence type="ECO:0000256" key="4">
    <source>
        <dbReference type="ARBA" id="ARBA00022989"/>
    </source>
</evidence>
<reference evidence="7" key="1">
    <citation type="submission" date="2022-10" db="EMBL/GenBank/DDBJ databases">
        <authorList>
            <person name="Chen Y."/>
            <person name="Dougan E. K."/>
            <person name="Chan C."/>
            <person name="Rhodes N."/>
            <person name="Thang M."/>
        </authorList>
    </citation>
    <scope>NUCLEOTIDE SEQUENCE</scope>
</reference>
<sequence>MRSFRLARLAEGFQRAMARWPMGTTMANTTVLWVVSDSLSQSIAPEQMDLGHDWARTGRMVSYGVFFYAGLALKWYDLLERKFPMTSIRMVSCKVAADQLIFTPITASSLFFLTTLLEGKSVQTAREKVEERLLPTLKMNWCIWPFIQAVNLSVVPPPWRILVINAACIPWLAFVSWMANKRTEHGTAATGSITWPEPSWTKLSTGRIQEAVV</sequence>
<protein>
    <submittedName>
        <fullName evidence="9">Integral membrane protein, Mpv17/PMP22 family</fullName>
    </submittedName>
</protein>
<keyword evidence="4" id="KW-1133">Transmembrane helix</keyword>
<name>A0A9P1BLM9_9DINO</name>
<evidence type="ECO:0000313" key="9">
    <source>
        <dbReference type="EMBL" id="CAL4762909.1"/>
    </source>
</evidence>
<proteinExistence type="inferred from homology"/>
<comment type="subcellular location">
    <subcellularLocation>
        <location evidence="1">Membrane</location>
        <topology evidence="1">Multi-pass membrane protein</topology>
    </subcellularLocation>
</comment>
<dbReference type="Proteomes" id="UP001152797">
    <property type="component" value="Unassembled WGS sequence"/>
</dbReference>
<keyword evidence="5" id="KW-0472">Membrane</keyword>
<evidence type="ECO:0000313" key="8">
    <source>
        <dbReference type="EMBL" id="CAL1128972.1"/>
    </source>
</evidence>
<dbReference type="PANTHER" id="PTHR11266:SF17">
    <property type="entry name" value="PROTEIN MPV17"/>
    <property type="match status" value="1"/>
</dbReference>
<dbReference type="OrthoDB" id="430207at2759"/>
<dbReference type="EMBL" id="CAMXCT010000213">
    <property type="protein sequence ID" value="CAI3975597.1"/>
    <property type="molecule type" value="Genomic_DNA"/>
</dbReference>
<dbReference type="GO" id="GO:0016020">
    <property type="term" value="C:membrane"/>
    <property type="evidence" value="ECO:0007669"/>
    <property type="project" value="UniProtKB-SubCell"/>
</dbReference>
<keyword evidence="10" id="KW-1185">Reference proteome</keyword>
<dbReference type="InterPro" id="IPR007248">
    <property type="entry name" value="Mpv17_PMP22"/>
</dbReference>
<evidence type="ECO:0000313" key="10">
    <source>
        <dbReference type="Proteomes" id="UP001152797"/>
    </source>
</evidence>
<organism evidence="7">
    <name type="scientific">Cladocopium goreaui</name>
    <dbReference type="NCBI Taxonomy" id="2562237"/>
    <lineage>
        <taxon>Eukaryota</taxon>
        <taxon>Sar</taxon>
        <taxon>Alveolata</taxon>
        <taxon>Dinophyceae</taxon>
        <taxon>Suessiales</taxon>
        <taxon>Symbiodiniaceae</taxon>
        <taxon>Cladocopium</taxon>
    </lineage>
</organism>
<comment type="similarity">
    <text evidence="2 6">Belongs to the peroxisomal membrane protein PXMP2/4 family.</text>
</comment>
<keyword evidence="3" id="KW-0812">Transmembrane</keyword>